<proteinExistence type="predicted"/>
<feature type="domain" description="VOC" evidence="1">
    <location>
        <begin position="5"/>
        <end position="125"/>
    </location>
</feature>
<evidence type="ECO:0000259" key="1">
    <source>
        <dbReference type="PROSITE" id="PS51819"/>
    </source>
</evidence>
<dbReference type="InterPro" id="IPR037523">
    <property type="entry name" value="VOC_core"/>
</dbReference>
<dbReference type="Gene3D" id="3.10.180.10">
    <property type="entry name" value="2,3-Dihydroxybiphenyl 1,2-Dioxygenase, domain 1"/>
    <property type="match status" value="1"/>
</dbReference>
<gene>
    <name evidence="2" type="ORF">RT723_05025</name>
</gene>
<dbReference type="InterPro" id="IPR004360">
    <property type="entry name" value="Glyas_Fos-R_dOase_dom"/>
</dbReference>
<protein>
    <submittedName>
        <fullName evidence="2">VOC family protein</fullName>
    </submittedName>
</protein>
<evidence type="ECO:0000313" key="3">
    <source>
        <dbReference type="Proteomes" id="UP001257914"/>
    </source>
</evidence>
<dbReference type="CDD" id="cd07247">
    <property type="entry name" value="SgaA_N_like"/>
    <property type="match status" value="1"/>
</dbReference>
<name>A0ABU3QY59_9GAMM</name>
<dbReference type="Pfam" id="PF00903">
    <property type="entry name" value="Glyoxalase"/>
    <property type="match status" value="1"/>
</dbReference>
<dbReference type="PROSITE" id="PS51819">
    <property type="entry name" value="VOC"/>
    <property type="match status" value="1"/>
</dbReference>
<organism evidence="2 3">
    <name type="scientific">Psychrosphaera aquimarina</name>
    <dbReference type="NCBI Taxonomy" id="2044854"/>
    <lineage>
        <taxon>Bacteria</taxon>
        <taxon>Pseudomonadati</taxon>
        <taxon>Pseudomonadota</taxon>
        <taxon>Gammaproteobacteria</taxon>
        <taxon>Alteromonadales</taxon>
        <taxon>Pseudoalteromonadaceae</taxon>
        <taxon>Psychrosphaera</taxon>
    </lineage>
</organism>
<keyword evidence="3" id="KW-1185">Reference proteome</keyword>
<reference evidence="2 3" key="1">
    <citation type="submission" date="2023-10" db="EMBL/GenBank/DDBJ databases">
        <title>Psychrosphaera aquimaarina strain SW33 isolated from seawater.</title>
        <authorList>
            <person name="Bayburt H."/>
            <person name="Kim J.M."/>
            <person name="Choi B.J."/>
            <person name="Jeon C.O."/>
        </authorList>
    </citation>
    <scope>NUCLEOTIDE SEQUENCE [LARGE SCALE GENOMIC DNA]</scope>
    <source>
        <strain evidence="2 3">KCTC 52743</strain>
    </source>
</reference>
<dbReference type="InterPro" id="IPR052164">
    <property type="entry name" value="Anthracycline_SecMetBiosynth"/>
</dbReference>
<dbReference type="Proteomes" id="UP001257914">
    <property type="component" value="Unassembled WGS sequence"/>
</dbReference>
<accession>A0ABU3QY59</accession>
<evidence type="ECO:0000313" key="2">
    <source>
        <dbReference type="EMBL" id="MDU0112371.1"/>
    </source>
</evidence>
<sequence length="126" mass="13505">MANNPVGWFEIYVDEMARAKAFYESVFNVSFEVLSDPTNTGTEMLAFPSNMEEYGVSGALVKMDGFSAGGNSTIIYFSCEDCAVEEANVVAAGGKIQQPKMAIGEFGFCTLAIDTEGNMIGLHSMA</sequence>
<comment type="caution">
    <text evidence="2">The sequence shown here is derived from an EMBL/GenBank/DDBJ whole genome shotgun (WGS) entry which is preliminary data.</text>
</comment>
<dbReference type="EMBL" id="JAWCUA010000003">
    <property type="protein sequence ID" value="MDU0112371.1"/>
    <property type="molecule type" value="Genomic_DNA"/>
</dbReference>
<dbReference type="SUPFAM" id="SSF54593">
    <property type="entry name" value="Glyoxalase/Bleomycin resistance protein/Dihydroxybiphenyl dioxygenase"/>
    <property type="match status" value="1"/>
</dbReference>
<dbReference type="InterPro" id="IPR029068">
    <property type="entry name" value="Glyas_Bleomycin-R_OHBP_Dase"/>
</dbReference>
<dbReference type="RefSeq" id="WP_315946113.1">
    <property type="nucleotide sequence ID" value="NZ_JAWCUA010000003.1"/>
</dbReference>
<dbReference type="PANTHER" id="PTHR33993:SF2">
    <property type="entry name" value="VOC DOMAIN-CONTAINING PROTEIN"/>
    <property type="match status" value="1"/>
</dbReference>
<dbReference type="PANTHER" id="PTHR33993">
    <property type="entry name" value="GLYOXALASE-RELATED"/>
    <property type="match status" value="1"/>
</dbReference>